<evidence type="ECO:0000256" key="1">
    <source>
        <dbReference type="ARBA" id="ARBA00000707"/>
    </source>
</evidence>
<dbReference type="PROSITE" id="PS00972">
    <property type="entry name" value="USP_1"/>
    <property type="match status" value="1"/>
</dbReference>
<keyword evidence="4" id="KW-0479">Metal-binding</keyword>
<evidence type="ECO:0000256" key="4">
    <source>
        <dbReference type="ARBA" id="ARBA00022723"/>
    </source>
</evidence>
<dbReference type="GO" id="GO:0004843">
    <property type="term" value="F:cysteine-type deubiquitinase activity"/>
    <property type="evidence" value="ECO:0007669"/>
    <property type="project" value="UniProtKB-UniRule"/>
</dbReference>
<gene>
    <name evidence="14" type="ORF">IMG5_146060</name>
</gene>
<keyword evidence="15" id="KW-1185">Reference proteome</keyword>
<dbReference type="PROSITE" id="PS01360">
    <property type="entry name" value="ZF_MYND_1"/>
    <property type="match status" value="1"/>
</dbReference>
<dbReference type="InterPro" id="IPR028889">
    <property type="entry name" value="USP"/>
</dbReference>
<evidence type="ECO:0000313" key="14">
    <source>
        <dbReference type="EMBL" id="EGR29915.1"/>
    </source>
</evidence>
<dbReference type="PANTHER" id="PTHR21646">
    <property type="entry name" value="UBIQUITIN CARBOXYL-TERMINAL HYDROLASE"/>
    <property type="match status" value="1"/>
</dbReference>
<dbReference type="Proteomes" id="UP000008983">
    <property type="component" value="Unassembled WGS sequence"/>
</dbReference>
<dbReference type="PROSITE" id="PS50235">
    <property type="entry name" value="USP_3"/>
    <property type="match status" value="1"/>
</dbReference>
<dbReference type="STRING" id="857967.G0QXZ0"/>
<keyword evidence="8 11" id="KW-0788">Thiol protease</keyword>
<evidence type="ECO:0000256" key="7">
    <source>
        <dbReference type="ARBA" id="ARBA00022801"/>
    </source>
</evidence>
<keyword evidence="9" id="KW-0862">Zinc</keyword>
<dbReference type="CDD" id="cd02674">
    <property type="entry name" value="Peptidase_C19R"/>
    <property type="match status" value="1"/>
</dbReference>
<dbReference type="RefSeq" id="XP_004031151.1">
    <property type="nucleotide sequence ID" value="XM_004031103.1"/>
</dbReference>
<protein>
    <recommendedName>
        <fullName evidence="11">Ubiquitin carboxyl-terminal hydrolase</fullName>
        <ecNumber evidence="11">3.4.19.12</ecNumber>
    </recommendedName>
</protein>
<proteinExistence type="inferred from homology"/>
<keyword evidence="3 11" id="KW-0645">Protease</keyword>
<dbReference type="GO" id="GO:0008270">
    <property type="term" value="F:zinc ion binding"/>
    <property type="evidence" value="ECO:0007669"/>
    <property type="project" value="UniProtKB-KW"/>
</dbReference>
<feature type="domain" description="MYND-type" evidence="13">
    <location>
        <begin position="67"/>
        <end position="104"/>
    </location>
</feature>
<organism evidence="14 15">
    <name type="scientific">Ichthyophthirius multifiliis</name>
    <name type="common">White spot disease agent</name>
    <name type="synonym">Ich</name>
    <dbReference type="NCBI Taxonomy" id="5932"/>
    <lineage>
        <taxon>Eukaryota</taxon>
        <taxon>Sar</taxon>
        <taxon>Alveolata</taxon>
        <taxon>Ciliophora</taxon>
        <taxon>Intramacronucleata</taxon>
        <taxon>Oligohymenophorea</taxon>
        <taxon>Hymenostomatida</taxon>
        <taxon>Ophryoglenina</taxon>
        <taxon>Ichthyophthirius</taxon>
    </lineage>
</organism>
<evidence type="ECO:0000256" key="6">
    <source>
        <dbReference type="ARBA" id="ARBA00022786"/>
    </source>
</evidence>
<comment type="catalytic activity">
    <reaction evidence="1 11">
        <text>Thiol-dependent hydrolysis of ester, thioester, amide, peptide and isopeptide bonds formed by the C-terminal Gly of ubiquitin (a 76-residue protein attached to proteins as an intracellular targeting signal).</text>
        <dbReference type="EC" id="3.4.19.12"/>
    </reaction>
</comment>
<dbReference type="FunCoup" id="G0QXZ0">
    <property type="interactions" value="280"/>
</dbReference>
<dbReference type="GO" id="GO:0016579">
    <property type="term" value="P:protein deubiquitination"/>
    <property type="evidence" value="ECO:0007669"/>
    <property type="project" value="InterPro"/>
</dbReference>
<dbReference type="InterPro" id="IPR002893">
    <property type="entry name" value="Znf_MYND"/>
</dbReference>
<evidence type="ECO:0000256" key="5">
    <source>
        <dbReference type="ARBA" id="ARBA00022771"/>
    </source>
</evidence>
<dbReference type="eggNOG" id="KOG1870">
    <property type="taxonomic scope" value="Eukaryota"/>
</dbReference>
<dbReference type="GO" id="GO:0006508">
    <property type="term" value="P:proteolysis"/>
    <property type="evidence" value="ECO:0007669"/>
    <property type="project" value="UniProtKB-KW"/>
</dbReference>
<reference evidence="14 15" key="1">
    <citation type="submission" date="2011-07" db="EMBL/GenBank/DDBJ databases">
        <authorList>
            <person name="Coyne R."/>
            <person name="Brami D."/>
            <person name="Johnson J."/>
            <person name="Hostetler J."/>
            <person name="Hannick L."/>
            <person name="Clark T."/>
            <person name="Cassidy-Hanley D."/>
            <person name="Inman J."/>
        </authorList>
    </citation>
    <scope>NUCLEOTIDE SEQUENCE [LARGE SCALE GENOMIC DNA]</scope>
    <source>
        <strain evidence="14 15">G5</strain>
    </source>
</reference>
<dbReference type="InParanoid" id="G0QXZ0"/>
<dbReference type="AlphaFoldDB" id="G0QXZ0"/>
<dbReference type="PROSITE" id="PS50865">
    <property type="entry name" value="ZF_MYND_2"/>
    <property type="match status" value="1"/>
</dbReference>
<accession>G0QXZ0</accession>
<name>G0QXZ0_ICHMU</name>
<dbReference type="SUPFAM" id="SSF54001">
    <property type="entry name" value="Cysteine proteinases"/>
    <property type="match status" value="1"/>
</dbReference>
<dbReference type="InterPro" id="IPR001394">
    <property type="entry name" value="Peptidase_C19_UCH"/>
</dbReference>
<evidence type="ECO:0000256" key="8">
    <source>
        <dbReference type="ARBA" id="ARBA00022807"/>
    </source>
</evidence>
<keyword evidence="5 10" id="KW-0863">Zinc-finger</keyword>
<dbReference type="PROSITE" id="PS00973">
    <property type="entry name" value="USP_2"/>
    <property type="match status" value="1"/>
</dbReference>
<dbReference type="OMA" id="INENELC"/>
<dbReference type="EMBL" id="GL984092">
    <property type="protein sequence ID" value="EGR29915.1"/>
    <property type="molecule type" value="Genomic_DNA"/>
</dbReference>
<dbReference type="InterPro" id="IPR018200">
    <property type="entry name" value="USP_CS"/>
</dbReference>
<keyword evidence="6 11" id="KW-0833">Ubl conjugation pathway</keyword>
<dbReference type="InterPro" id="IPR050185">
    <property type="entry name" value="Ub_carboxyl-term_hydrolase"/>
</dbReference>
<evidence type="ECO:0000256" key="2">
    <source>
        <dbReference type="ARBA" id="ARBA00009085"/>
    </source>
</evidence>
<evidence type="ECO:0000256" key="11">
    <source>
        <dbReference type="RuleBase" id="RU366025"/>
    </source>
</evidence>
<evidence type="ECO:0000256" key="3">
    <source>
        <dbReference type="ARBA" id="ARBA00022670"/>
    </source>
</evidence>
<dbReference type="InterPro" id="IPR038765">
    <property type="entry name" value="Papain-like_cys_pep_sf"/>
</dbReference>
<comment type="similarity">
    <text evidence="2 11">Belongs to the peptidase C19 family.</text>
</comment>
<dbReference type="Gene3D" id="3.90.70.10">
    <property type="entry name" value="Cysteine proteinases"/>
    <property type="match status" value="2"/>
</dbReference>
<dbReference type="GeneID" id="14906027"/>
<dbReference type="Pfam" id="PF00443">
    <property type="entry name" value="UCH"/>
    <property type="match status" value="1"/>
</dbReference>
<dbReference type="EC" id="3.4.19.12" evidence="11"/>
<sequence>MTNSSPGFDYKLKAPLICLEKSDDATFQDVDITENEILVVEIQKDDNSGTFTDFFFKMEGELNQEQCDYCRTYRILKFQCKCQKASYCTESCRQKDISYHSRVCDLADQDTEEEDNDNPYQFQQLSVRGICGLNNLGNTCFMNSALQCMSNTEYLTYYFLKKYFKNEINLTNPLGTNGKLVKQYSQFIKNLWISTENVFQPLGIKRAIASLQNMFAGYQQHDSQEFLSFILDGLHEDLNRIKQKAFTEQIDSNGEYDNIVSKKSWINHLKRNQSIIVDIMQGQFKSKVKCPECGKKSVTFDPFLTCTLPIPHQQLKNIDLYYIFVNNRAVSCAETFYYQSDKNLKVDDLKSYYSRKFKVEKERLLLFMNQYNGLNQIQDSLLIHEVKKQSKNFKYQLILFELDQAKQNDDDILLFVELSVQKSHNFQYQKKYYKESYYPRPFIFNKNATSKDIHLRIFECLKQVIIRSKDMLDEDILQDLQNINQLYLKHIIHYEKSQKFYQLNIVSNNTQGYNEKCNWCHQENCENCQLQINDERNLEQLMQLNKDSLRKFKLECLFFAQSQINHQELKALENPSPEILNQEVLSEQNQQQSEKTTIYDCFNLFQLKEQLGEDNEWYCSNCKKHQRATKKMKIYRSPQILIIHLKRFKNNAGIMWKGGKLTKIIDFPLENLDITDYVIEKEPPSYYYQNNGKLLYNLYGVVNHFGGIGGGHYTAYCLNEDNWYCFDDSSVNKVNKKDICTEASYILFYKKK</sequence>
<dbReference type="PANTHER" id="PTHR21646:SF24">
    <property type="entry name" value="UBIQUITIN CARBOXYL-TERMINAL HYDROLASE"/>
    <property type="match status" value="1"/>
</dbReference>
<evidence type="ECO:0000313" key="15">
    <source>
        <dbReference type="Proteomes" id="UP000008983"/>
    </source>
</evidence>
<evidence type="ECO:0000256" key="10">
    <source>
        <dbReference type="PROSITE-ProRule" id="PRU00134"/>
    </source>
</evidence>
<evidence type="ECO:0000259" key="12">
    <source>
        <dbReference type="PROSITE" id="PS50235"/>
    </source>
</evidence>
<feature type="domain" description="USP" evidence="12">
    <location>
        <begin position="131"/>
        <end position="752"/>
    </location>
</feature>
<keyword evidence="7 11" id="KW-0378">Hydrolase</keyword>
<dbReference type="OrthoDB" id="265776at2759"/>
<evidence type="ECO:0000259" key="13">
    <source>
        <dbReference type="PROSITE" id="PS50865"/>
    </source>
</evidence>
<evidence type="ECO:0000256" key="9">
    <source>
        <dbReference type="ARBA" id="ARBA00022833"/>
    </source>
</evidence>